<proteinExistence type="predicted"/>
<evidence type="ECO:0000256" key="1">
    <source>
        <dbReference type="SAM" id="MobiDB-lite"/>
    </source>
</evidence>
<keyword evidence="3" id="KW-1185">Reference proteome</keyword>
<dbReference type="OrthoDB" id="2303713at2759"/>
<accession>A0A9W8ATL2</accession>
<reference evidence="2" key="1">
    <citation type="submission" date="2022-07" db="EMBL/GenBank/DDBJ databases">
        <title>Phylogenomic reconstructions and comparative analyses of Kickxellomycotina fungi.</title>
        <authorList>
            <person name="Reynolds N.K."/>
            <person name="Stajich J.E."/>
            <person name="Barry K."/>
            <person name="Grigoriev I.V."/>
            <person name="Crous P."/>
            <person name="Smith M.E."/>
        </authorList>
    </citation>
    <scope>NUCLEOTIDE SEQUENCE</scope>
    <source>
        <strain evidence="2">RSA 1196</strain>
    </source>
</reference>
<evidence type="ECO:0000313" key="2">
    <source>
        <dbReference type="EMBL" id="KAJ1966050.1"/>
    </source>
</evidence>
<feature type="compositionally biased region" description="Low complexity" evidence="1">
    <location>
        <begin position="138"/>
        <end position="151"/>
    </location>
</feature>
<comment type="caution">
    <text evidence="2">The sequence shown here is derived from an EMBL/GenBank/DDBJ whole genome shotgun (WGS) entry which is preliminary data.</text>
</comment>
<evidence type="ECO:0000313" key="3">
    <source>
        <dbReference type="Proteomes" id="UP001150925"/>
    </source>
</evidence>
<feature type="region of interest" description="Disordered" evidence="1">
    <location>
        <begin position="121"/>
        <end position="152"/>
    </location>
</feature>
<dbReference type="EMBL" id="JANBPY010000545">
    <property type="protein sequence ID" value="KAJ1966050.1"/>
    <property type="molecule type" value="Genomic_DNA"/>
</dbReference>
<gene>
    <name evidence="2" type="ORF">IWQ62_002521</name>
</gene>
<dbReference type="Proteomes" id="UP001150925">
    <property type="component" value="Unassembled WGS sequence"/>
</dbReference>
<name>A0A9W8ATL2_9FUNG</name>
<sequence>MVKSSRSTTQLTTEPYELGEISQQGLQVVQWQDSPTQLCLPRLSFAALPSTFVSEGSDQYMVVRMISRPTMWKPLVDRIDTLVRHCRRYTTLRSQVLRPSQAQQRHANFISLLSGLTLDDAPQDQVDKSPVELPPSRPEGSSSPSTPRTGLGLRVVAPAGTGKSHLLYTLVAYYRKHSPTTIRTVYLGPASPSQGANAADLVAWLVNEVAVAYHADDTILRGVNRLRRLVALEASLDILKEYWDEWLDDLGAFNRQHGLVTLWICDTEGDGGLNHSVSDSSNSPLTWLYSTLPQGDSSHVVVLATRESYSPVSLPLQLYYLPVEQWRFTTVEGRLFWSLVSETCKNASPMGLTFTEKQWKTIRAHVGSHPEELRLLYHSLRRNPTMSTKGGKESLRDAFEKRLGEWLTHYAAQREATMAHQYQVFYASCDESNRALLGCWMTCNLAQRPCQALVPTRWDSRWMGLVPNCIESQTDSPFTLHGVSHLAERAVGLVHTKYSPDLASVTRYIMTADFLTTTKGTVSEHYVHQTLRAQQEYHFNCVDLSQKHPMVWQARNCEVQRLLSPRQLLDHITRIMARKRHPKKSAPTVIYFPASSNFPKFDWIIWDGPHNQLLLFQMKAGKEVSRHINHLERSDVDIWTRPGLVGIAQTRVIWVVAEDIYTNFQKRTFKERPGNYPLDQQYMTSFQNNPLWPALRTLGRFE</sequence>
<dbReference type="AlphaFoldDB" id="A0A9W8ATL2"/>
<organism evidence="2 3">
    <name type="scientific">Dispira parvispora</name>
    <dbReference type="NCBI Taxonomy" id="1520584"/>
    <lineage>
        <taxon>Eukaryota</taxon>
        <taxon>Fungi</taxon>
        <taxon>Fungi incertae sedis</taxon>
        <taxon>Zoopagomycota</taxon>
        <taxon>Kickxellomycotina</taxon>
        <taxon>Dimargaritomycetes</taxon>
        <taxon>Dimargaritales</taxon>
        <taxon>Dimargaritaceae</taxon>
        <taxon>Dispira</taxon>
    </lineage>
</organism>
<protein>
    <submittedName>
        <fullName evidence="2">Uncharacterized protein</fullName>
    </submittedName>
</protein>